<dbReference type="STRING" id="555500.I215_06482"/>
<reference evidence="1 2" key="1">
    <citation type="journal article" date="2012" name="J. Bacteriol.">
        <title>Genome Sequence of Galbibacter marinum Type Strain ck-I2-15.</title>
        <authorList>
            <person name="Lai Q."/>
            <person name="Li C."/>
            <person name="Shao Z."/>
        </authorList>
    </citation>
    <scope>NUCLEOTIDE SEQUENCE [LARGE SCALE GENOMIC DNA]</scope>
    <source>
        <strain evidence="2">ck-I2-15</strain>
    </source>
</reference>
<keyword evidence="1" id="KW-0540">Nuclease</keyword>
<accession>K2PSN5</accession>
<dbReference type="GO" id="GO:0004519">
    <property type="term" value="F:endonuclease activity"/>
    <property type="evidence" value="ECO:0007669"/>
    <property type="project" value="UniProtKB-KW"/>
</dbReference>
<name>K2PSN5_9FLAO</name>
<evidence type="ECO:0000313" key="2">
    <source>
        <dbReference type="Proteomes" id="UP000007364"/>
    </source>
</evidence>
<keyword evidence="1" id="KW-0255">Endonuclease</keyword>
<proteinExistence type="predicted"/>
<dbReference type="EMBL" id="AMSG01000006">
    <property type="protein sequence ID" value="EKF55585.1"/>
    <property type="molecule type" value="Genomic_DNA"/>
</dbReference>
<dbReference type="AlphaFoldDB" id="K2PSN5"/>
<dbReference type="InterPro" id="IPR019059">
    <property type="entry name" value="Restrct_endonuc_II_HaeIII"/>
</dbReference>
<dbReference type="REBASE" id="57468">
    <property type="entry name" value="Gma1215ORF6487P"/>
</dbReference>
<keyword evidence="2" id="KW-1185">Reference proteome</keyword>
<dbReference type="eggNOG" id="ENOG502Z9W8">
    <property type="taxonomic scope" value="Bacteria"/>
</dbReference>
<sequence length="320" mass="36754">MAKQTKTGKAFEYSLLHEFHSRLKDITTVNIIENHAYLTARECFDAFPSEEKDAYVLSSSFAVNFLIDLEPRLSYGIDNEDILQLEIATDSQGQKGDVRDVIIIRAKQKWEIGISAKNNHRALKHSRLSGKLDFGKSWVGLPCSTTYFDQVNVVFNRLSEIRKHDNTTKWDEVIQDKYQEVYKPILEAFKKEMLALEKQAPDNFAQNLILYLVGNKDFYKVIKGKKKVEIQAFNLMGSLNKSFGKHKPKAKVQKLNLPSRIIELSFKNGYDNTLLATFDEGWQISFRIHSASSRVESSLKFDINLVSAPHTLFVNHLFIK</sequence>
<dbReference type="OrthoDB" id="7923544at2"/>
<gene>
    <name evidence="1" type="ORF">I215_06482</name>
</gene>
<dbReference type="Proteomes" id="UP000007364">
    <property type="component" value="Unassembled WGS sequence"/>
</dbReference>
<organism evidence="1 2">
    <name type="scientific">Galbibacter marinus</name>
    <dbReference type="NCBI Taxonomy" id="555500"/>
    <lineage>
        <taxon>Bacteria</taxon>
        <taxon>Pseudomonadati</taxon>
        <taxon>Bacteroidota</taxon>
        <taxon>Flavobacteriia</taxon>
        <taxon>Flavobacteriales</taxon>
        <taxon>Flavobacteriaceae</taxon>
        <taxon>Galbibacter</taxon>
    </lineage>
</organism>
<evidence type="ECO:0000313" key="1">
    <source>
        <dbReference type="EMBL" id="EKF55585.1"/>
    </source>
</evidence>
<keyword evidence="1" id="KW-0378">Hydrolase</keyword>
<comment type="caution">
    <text evidence="1">The sequence shown here is derived from an EMBL/GenBank/DDBJ whole genome shotgun (WGS) entry which is preliminary data.</text>
</comment>
<dbReference type="RefSeq" id="WP_008991166.1">
    <property type="nucleotide sequence ID" value="NZ_AMSG01000006.1"/>
</dbReference>
<protein>
    <submittedName>
        <fullName evidence="1">Restriction endonuclease (HaeIII)</fullName>
    </submittedName>
</protein>
<dbReference type="Pfam" id="PF09556">
    <property type="entry name" value="RE_HaeIII"/>
    <property type="match status" value="1"/>
</dbReference>